<comment type="caution">
    <text evidence="2">The sequence shown here is derived from an EMBL/GenBank/DDBJ whole genome shotgun (WGS) entry which is preliminary data.</text>
</comment>
<feature type="domain" description="HEPN AbiU2-like" evidence="1">
    <location>
        <begin position="1"/>
        <end position="170"/>
    </location>
</feature>
<evidence type="ECO:0000313" key="3">
    <source>
        <dbReference type="Proteomes" id="UP000297753"/>
    </source>
</evidence>
<reference evidence="2 3" key="1">
    <citation type="submission" date="2019-01" db="EMBL/GenBank/DDBJ databases">
        <title>Vibrio BEI176 sp. nov, a marine bacterium isolated from China: eastern marignal seas.</title>
        <authorList>
            <person name="Li B."/>
        </authorList>
    </citation>
    <scope>NUCLEOTIDE SEQUENCE [LARGE SCALE GENOMIC DNA]</scope>
    <source>
        <strain evidence="2 3">BEI176</strain>
    </source>
</reference>
<dbReference type="InterPro" id="IPR040704">
    <property type="entry name" value="HEPN_AbiU2"/>
</dbReference>
<protein>
    <recommendedName>
        <fullName evidence="1">HEPN AbiU2-like domain-containing protein</fullName>
    </recommendedName>
</protein>
<gene>
    <name evidence="2" type="ORF">ELS82_04025</name>
</gene>
<sequence length="192" mass="21986">MNEYEQIFKRLWEQVCDIHYTWQMYCDLYAVSPDVVDLLNRNGSGFFRVNQLLMLDYIALSLSKLTDPETTSGNKNLSLKQLLRDAETHGDDDLHVQLSGAFEKVESACKGFKKIRNKRIAHSDLKHALNEADKALPGISQIAIEQALRQVREFMNIYECYHSDSETAYEHVHAPYGTGSDALVESLKRKNT</sequence>
<proteinExistence type="predicted"/>
<dbReference type="OrthoDB" id="7064200at2"/>
<evidence type="ECO:0000313" key="2">
    <source>
        <dbReference type="EMBL" id="TFH92716.1"/>
    </source>
</evidence>
<dbReference type="EMBL" id="SATR01000004">
    <property type="protein sequence ID" value="TFH92716.1"/>
    <property type="molecule type" value="Genomic_DNA"/>
</dbReference>
<evidence type="ECO:0000259" key="1">
    <source>
        <dbReference type="Pfam" id="PF18734"/>
    </source>
</evidence>
<dbReference type="Proteomes" id="UP000297753">
    <property type="component" value="Unassembled WGS sequence"/>
</dbReference>
<keyword evidence="3" id="KW-1185">Reference proteome</keyword>
<organism evidence="2 3">
    <name type="scientific">Vibrio ouci</name>
    <dbReference type="NCBI Taxonomy" id="2499078"/>
    <lineage>
        <taxon>Bacteria</taxon>
        <taxon>Pseudomonadati</taxon>
        <taxon>Pseudomonadota</taxon>
        <taxon>Gammaproteobacteria</taxon>
        <taxon>Vibrionales</taxon>
        <taxon>Vibrionaceae</taxon>
        <taxon>Vibrio</taxon>
    </lineage>
</organism>
<dbReference type="RefSeq" id="WP_134834317.1">
    <property type="nucleotide sequence ID" value="NZ_SATR01000004.1"/>
</dbReference>
<dbReference type="Pfam" id="PF18734">
    <property type="entry name" value="HEPN_AbiU2"/>
    <property type="match status" value="1"/>
</dbReference>
<accession>A0A4Y8WJ80</accession>
<dbReference type="AlphaFoldDB" id="A0A4Y8WJ80"/>
<name>A0A4Y8WJ80_9VIBR</name>